<evidence type="ECO:0000259" key="2">
    <source>
        <dbReference type="PROSITE" id="PS50048"/>
    </source>
</evidence>
<dbReference type="PANTHER" id="PTHR47657:SF7">
    <property type="entry name" value="STEROL REGULATORY ELEMENT-BINDING PROTEIN ECM22"/>
    <property type="match status" value="1"/>
</dbReference>
<evidence type="ECO:0000313" key="3">
    <source>
        <dbReference type="EMBL" id="KAK7043245.1"/>
    </source>
</evidence>
<dbReference type="SUPFAM" id="SSF57701">
    <property type="entry name" value="Zn2/Cys6 DNA-binding domain"/>
    <property type="match status" value="1"/>
</dbReference>
<feature type="compositionally biased region" description="Low complexity" evidence="1">
    <location>
        <begin position="60"/>
        <end position="79"/>
    </location>
</feature>
<dbReference type="Gene3D" id="4.10.240.10">
    <property type="entry name" value="Zn(2)-C6 fungal-type DNA-binding domain"/>
    <property type="match status" value="1"/>
</dbReference>
<organism evidence="3 4">
    <name type="scientific">Paramarasmius palmivorus</name>
    <dbReference type="NCBI Taxonomy" id="297713"/>
    <lineage>
        <taxon>Eukaryota</taxon>
        <taxon>Fungi</taxon>
        <taxon>Dikarya</taxon>
        <taxon>Basidiomycota</taxon>
        <taxon>Agaricomycotina</taxon>
        <taxon>Agaricomycetes</taxon>
        <taxon>Agaricomycetidae</taxon>
        <taxon>Agaricales</taxon>
        <taxon>Marasmiineae</taxon>
        <taxon>Marasmiaceae</taxon>
        <taxon>Paramarasmius</taxon>
    </lineage>
</organism>
<dbReference type="InterPro" id="IPR001138">
    <property type="entry name" value="Zn2Cys6_DnaBD"/>
</dbReference>
<gene>
    <name evidence="3" type="ORF">VNI00_008599</name>
</gene>
<comment type="caution">
    <text evidence="3">The sequence shown here is derived from an EMBL/GenBank/DDBJ whole genome shotgun (WGS) entry which is preliminary data.</text>
</comment>
<dbReference type="Proteomes" id="UP001383192">
    <property type="component" value="Unassembled WGS sequence"/>
</dbReference>
<dbReference type="InterPro" id="IPR021858">
    <property type="entry name" value="Fun_TF"/>
</dbReference>
<dbReference type="InterPro" id="IPR036864">
    <property type="entry name" value="Zn2-C6_fun-type_DNA-bd_sf"/>
</dbReference>
<dbReference type="SMART" id="SM00066">
    <property type="entry name" value="GAL4"/>
    <property type="match status" value="1"/>
</dbReference>
<feature type="domain" description="Zn(2)-C6 fungal-type" evidence="2">
    <location>
        <begin position="20"/>
        <end position="50"/>
    </location>
</feature>
<dbReference type="GO" id="GO:0008270">
    <property type="term" value="F:zinc ion binding"/>
    <property type="evidence" value="ECO:0007669"/>
    <property type="project" value="InterPro"/>
</dbReference>
<feature type="region of interest" description="Disordered" evidence="1">
    <location>
        <begin position="60"/>
        <end position="81"/>
    </location>
</feature>
<accession>A0AAW0CY15</accession>
<dbReference type="CDD" id="cd00067">
    <property type="entry name" value="GAL4"/>
    <property type="match status" value="1"/>
</dbReference>
<dbReference type="Pfam" id="PF00172">
    <property type="entry name" value="Zn_clus"/>
    <property type="match status" value="1"/>
</dbReference>
<dbReference type="Pfam" id="PF11951">
    <property type="entry name" value="Fungal_trans_2"/>
    <property type="match status" value="1"/>
</dbReference>
<name>A0AAW0CY15_9AGAR</name>
<dbReference type="InterPro" id="IPR052400">
    <property type="entry name" value="Zn2-C6_fungal_TF"/>
</dbReference>
<sequence>MSSEQSKKRSVRSHIKSRLGCFTCKQRRVKCDEVHPICGNCERRKTECFWIDRIRQASISTHSSPATPATPSQSPPQAADEPEWQYQWLAPSPNITSISSSPAPLDTSSLKLMHHYSLVTSTTLKRDHSLLFTHQFVIPSVAFREQAVMHALLAVSSIHLHTLYQPLGLADQDYLSLAQYHKNLALTHDLTLDTNNVASSADTHLLTRNFLTVYKLAESLAASDSRPAVFSLIETLRHALLHKDHLFRDEQLKPLNWPFRGISIVPSEAEEDIWLAQAALTATSSPPRRFPRFLTQIHLPLLSYPDPEEVLDQEISDTYKEAISMLRDSWYICQRPGVELAGAVSWILRITDRFRELLVVERRQRALVVLYFYCAMLGQLDPCQCWWAGREQDYRAWFGMMLDAKWMECIVLERS</sequence>
<keyword evidence="4" id="KW-1185">Reference proteome</keyword>
<protein>
    <recommendedName>
        <fullName evidence="2">Zn(2)-C6 fungal-type domain-containing protein</fullName>
    </recommendedName>
</protein>
<dbReference type="PROSITE" id="PS50048">
    <property type="entry name" value="ZN2_CY6_FUNGAL_2"/>
    <property type="match status" value="1"/>
</dbReference>
<reference evidence="3 4" key="1">
    <citation type="submission" date="2024-01" db="EMBL/GenBank/DDBJ databases">
        <title>A draft genome for a cacao thread blight-causing isolate of Paramarasmius palmivorus.</title>
        <authorList>
            <person name="Baruah I.K."/>
            <person name="Bukari Y."/>
            <person name="Amoako-Attah I."/>
            <person name="Meinhardt L.W."/>
            <person name="Bailey B.A."/>
            <person name="Cohen S.P."/>
        </authorList>
    </citation>
    <scope>NUCLEOTIDE SEQUENCE [LARGE SCALE GENOMIC DNA]</scope>
    <source>
        <strain evidence="3 4">GH-12</strain>
    </source>
</reference>
<proteinExistence type="predicted"/>
<evidence type="ECO:0000313" key="4">
    <source>
        <dbReference type="Proteomes" id="UP001383192"/>
    </source>
</evidence>
<dbReference type="PROSITE" id="PS00463">
    <property type="entry name" value="ZN2_CY6_FUNGAL_1"/>
    <property type="match status" value="1"/>
</dbReference>
<evidence type="ECO:0000256" key="1">
    <source>
        <dbReference type="SAM" id="MobiDB-lite"/>
    </source>
</evidence>
<dbReference type="GO" id="GO:0000981">
    <property type="term" value="F:DNA-binding transcription factor activity, RNA polymerase II-specific"/>
    <property type="evidence" value="ECO:0007669"/>
    <property type="project" value="InterPro"/>
</dbReference>
<dbReference type="PANTHER" id="PTHR47657">
    <property type="entry name" value="STEROL REGULATORY ELEMENT-BINDING PROTEIN ECM22"/>
    <property type="match status" value="1"/>
</dbReference>
<dbReference type="AlphaFoldDB" id="A0AAW0CY15"/>
<dbReference type="EMBL" id="JAYKXP010000029">
    <property type="protein sequence ID" value="KAK7043245.1"/>
    <property type="molecule type" value="Genomic_DNA"/>
</dbReference>